<feature type="region of interest" description="Disordered" evidence="1">
    <location>
        <begin position="1"/>
        <end position="25"/>
    </location>
</feature>
<name>A0A1I0N1L9_9EURY</name>
<dbReference type="RefSeq" id="WP_089667802.1">
    <property type="nucleotide sequence ID" value="NZ_FOJA01000001.1"/>
</dbReference>
<reference evidence="2 3" key="1">
    <citation type="submission" date="2016-10" db="EMBL/GenBank/DDBJ databases">
        <authorList>
            <person name="de Groot N.N."/>
        </authorList>
    </citation>
    <scope>NUCLEOTIDE SEQUENCE [LARGE SCALE GENOMIC DNA]</scope>
    <source>
        <strain evidence="2 3">CGMCC 1.5337</strain>
    </source>
</reference>
<dbReference type="Proteomes" id="UP000198518">
    <property type="component" value="Unassembled WGS sequence"/>
</dbReference>
<proteinExistence type="predicted"/>
<dbReference type="AlphaFoldDB" id="A0A1I0N1L9"/>
<evidence type="ECO:0000256" key="1">
    <source>
        <dbReference type="SAM" id="MobiDB-lite"/>
    </source>
</evidence>
<evidence type="ECO:0000313" key="3">
    <source>
        <dbReference type="Proteomes" id="UP000198518"/>
    </source>
</evidence>
<accession>A0A1I0N1L9</accession>
<dbReference type="EMBL" id="FOJA01000001">
    <property type="protein sequence ID" value="SEV94819.1"/>
    <property type="molecule type" value="Genomic_DNA"/>
</dbReference>
<sequence length="134" mass="14312">MSYRSGPGGDDQRPSDCPANGPLEPGRSVVEAVECNTARFVDLSGASGGVTPVHLVVSDAEAETTTLDRTQVLSLPELQNGLAYFGPEVDSVRVRTHPDRRVNVREHVAALEEQSETDSFEFGGRAFSLAVQLG</sequence>
<evidence type="ECO:0000313" key="2">
    <source>
        <dbReference type="EMBL" id="SEV94819.1"/>
    </source>
</evidence>
<keyword evidence="3" id="KW-1185">Reference proteome</keyword>
<protein>
    <submittedName>
        <fullName evidence="2">Uncharacterized protein</fullName>
    </submittedName>
</protein>
<gene>
    <name evidence="2" type="ORF">SAMN04487945_0533</name>
</gene>
<dbReference type="OrthoDB" id="252199at2157"/>
<organism evidence="2 3">
    <name type="scientific">Halobacterium jilantaiense</name>
    <dbReference type="NCBI Taxonomy" id="355548"/>
    <lineage>
        <taxon>Archaea</taxon>
        <taxon>Methanobacteriati</taxon>
        <taxon>Methanobacteriota</taxon>
        <taxon>Stenosarchaea group</taxon>
        <taxon>Halobacteria</taxon>
        <taxon>Halobacteriales</taxon>
        <taxon>Halobacteriaceae</taxon>
        <taxon>Halobacterium</taxon>
    </lineage>
</organism>